<keyword evidence="4" id="KW-1185">Reference proteome</keyword>
<dbReference type="EnsemblPlants" id="TraesCS2D02G313200.1">
    <property type="protein sequence ID" value="TraesCS2D02G313200.1.cds1"/>
    <property type="gene ID" value="TraesCS2D02G313200"/>
</dbReference>
<name>A0A3B6DFG3_WHEAT</name>
<organism evidence="3">
    <name type="scientific">Triticum aestivum</name>
    <name type="common">Wheat</name>
    <dbReference type="NCBI Taxonomy" id="4565"/>
    <lineage>
        <taxon>Eukaryota</taxon>
        <taxon>Viridiplantae</taxon>
        <taxon>Streptophyta</taxon>
        <taxon>Embryophyta</taxon>
        <taxon>Tracheophyta</taxon>
        <taxon>Spermatophyta</taxon>
        <taxon>Magnoliopsida</taxon>
        <taxon>Liliopsida</taxon>
        <taxon>Poales</taxon>
        <taxon>Poaceae</taxon>
        <taxon>BOP clade</taxon>
        <taxon>Pooideae</taxon>
        <taxon>Triticodae</taxon>
        <taxon>Triticeae</taxon>
        <taxon>Triticinae</taxon>
        <taxon>Triticum</taxon>
    </lineage>
</organism>
<proteinExistence type="predicted"/>
<dbReference type="Gramene" id="TraesCAD_scaffold_099901_01G000100.1">
    <property type="protein sequence ID" value="TraesCAD_scaffold_099901_01G000100.1"/>
    <property type="gene ID" value="TraesCAD_scaffold_099901_01G000100"/>
</dbReference>
<reference evidence="3" key="1">
    <citation type="submission" date="2018-08" db="EMBL/GenBank/DDBJ databases">
        <authorList>
            <person name="Rossello M."/>
        </authorList>
    </citation>
    <scope>NUCLEOTIDE SEQUENCE [LARGE SCALE GENOMIC DNA]</scope>
    <source>
        <strain evidence="3">cv. Chinese Spring</strain>
    </source>
</reference>
<dbReference type="Gene3D" id="2.60.210.10">
    <property type="entry name" value="Apoptosis, Tumor Necrosis Factor Receptor Associated Protein 2, Chain A"/>
    <property type="match status" value="1"/>
</dbReference>
<dbReference type="AlphaFoldDB" id="A0A3B6DFG3"/>
<evidence type="ECO:0000313" key="3">
    <source>
        <dbReference type="EnsemblPlants" id="TraesCS2D02G313200.1.cds1"/>
    </source>
</evidence>
<sequence>MYETGQSLKEILVSISRSMGAASSRSSSSSRPTSRATAKTPSPPASCAAVKTEYSEARIFTMPGYSKLAGLPPGSTLTLETFQFRGQGWRVDVDPAGSLACADSLTVSVTVVADHGWNYPENMATKISIDILDESGERAAFDRCHKARPDGCGGFGFLSVSKTELEASSCIRDDSLTIRCTMSVDILEPKVDLVAGSTQSTGASAKGAVPTVTTAASLPVASSSSAQSSPTRQPSCGFRWRTGGRLRRGRLRDAFGVRRYRRVDSSLDHDTLTVPLSESGSLLY</sequence>
<dbReference type="Gramene" id="TraesROB_scaffold_039077_01G000100.1">
    <property type="protein sequence ID" value="TraesROB_scaffold_039077_01G000100.1"/>
    <property type="gene ID" value="TraesROB_scaffold_039077_01G000100"/>
</dbReference>
<protein>
    <recommendedName>
        <fullName evidence="2">MATH domain-containing protein</fullName>
    </recommendedName>
</protein>
<feature type="region of interest" description="Disordered" evidence="1">
    <location>
        <begin position="19"/>
        <end position="47"/>
    </location>
</feature>
<dbReference type="Gramene" id="TraesRN2D0100764100.1">
    <property type="protein sequence ID" value="TraesRN2D0100764100.1"/>
    <property type="gene ID" value="TraesRN2D0100764100"/>
</dbReference>
<dbReference type="Pfam" id="PF22486">
    <property type="entry name" value="MATH_2"/>
    <property type="match status" value="1"/>
</dbReference>
<feature type="compositionally biased region" description="Low complexity" evidence="1">
    <location>
        <begin position="19"/>
        <end position="38"/>
    </location>
</feature>
<dbReference type="Gramene" id="TraesCS2D02G313200.1">
    <property type="protein sequence ID" value="TraesCS2D02G313200.1.cds1"/>
    <property type="gene ID" value="TraesCS2D02G313200"/>
</dbReference>
<dbReference type="Gramene" id="TraesCS2D03G0719800.1">
    <property type="protein sequence ID" value="TraesCS2D03G0719800.1.CDS1"/>
    <property type="gene ID" value="TraesCS2D03G0719800"/>
</dbReference>
<dbReference type="Gramene" id="TraesCLE_scaffold_093378_01G000300.1">
    <property type="protein sequence ID" value="TraesCLE_scaffold_093378_01G000300.1"/>
    <property type="gene ID" value="TraesCLE_scaffold_093378_01G000300"/>
</dbReference>
<evidence type="ECO:0000256" key="1">
    <source>
        <dbReference type="SAM" id="MobiDB-lite"/>
    </source>
</evidence>
<dbReference type="OMA" id="YPENMAT"/>
<evidence type="ECO:0000313" key="4">
    <source>
        <dbReference type="Proteomes" id="UP000019116"/>
    </source>
</evidence>
<dbReference type="CDD" id="cd00121">
    <property type="entry name" value="MATH"/>
    <property type="match status" value="1"/>
</dbReference>
<accession>A0A3B6DFG3</accession>
<dbReference type="SUPFAM" id="SSF49599">
    <property type="entry name" value="TRAF domain-like"/>
    <property type="match status" value="1"/>
</dbReference>
<dbReference type="PROSITE" id="PS50144">
    <property type="entry name" value="MATH"/>
    <property type="match status" value="1"/>
</dbReference>
<dbReference type="Proteomes" id="UP000019116">
    <property type="component" value="Chromosome 2D"/>
</dbReference>
<dbReference type="InterPro" id="IPR002083">
    <property type="entry name" value="MATH/TRAF_dom"/>
</dbReference>
<reference evidence="3" key="2">
    <citation type="submission" date="2018-10" db="UniProtKB">
        <authorList>
            <consortium name="EnsemblPlants"/>
        </authorList>
    </citation>
    <scope>IDENTIFICATION</scope>
</reference>
<dbReference type="SMR" id="A0A3B6DFG3"/>
<feature type="domain" description="MATH" evidence="2">
    <location>
        <begin position="55"/>
        <end position="182"/>
    </location>
</feature>
<dbReference type="Gramene" id="TraesWEE_scaffold_107860_01G000100.1">
    <property type="protein sequence ID" value="TraesWEE_scaffold_107860_01G000100.1"/>
    <property type="gene ID" value="TraesWEE_scaffold_107860_01G000100"/>
</dbReference>
<dbReference type="InterPro" id="IPR008974">
    <property type="entry name" value="TRAF-like"/>
</dbReference>
<evidence type="ECO:0000259" key="2">
    <source>
        <dbReference type="PROSITE" id="PS50144"/>
    </source>
</evidence>
<feature type="region of interest" description="Disordered" evidence="1">
    <location>
        <begin position="219"/>
        <end position="239"/>
    </location>
</feature>